<dbReference type="Gene3D" id="3.30.420.610">
    <property type="entry name" value="LOTUS domain-like"/>
    <property type="match status" value="3"/>
</dbReference>
<dbReference type="CDD" id="cd08824">
    <property type="entry name" value="LOTUS"/>
    <property type="match status" value="1"/>
</dbReference>
<dbReference type="Gene3D" id="3.30.565.10">
    <property type="entry name" value="Histidine kinase-like ATPase, C-terminal domain"/>
    <property type="match status" value="1"/>
</dbReference>
<dbReference type="InterPro" id="IPR052957">
    <property type="entry name" value="Auxin_embryo_med"/>
</dbReference>
<feature type="region of interest" description="Disordered" evidence="2">
    <location>
        <begin position="1282"/>
        <end position="1347"/>
    </location>
</feature>
<feature type="domain" description="HTH OST-type" evidence="3">
    <location>
        <begin position="234"/>
        <end position="314"/>
    </location>
</feature>
<keyword evidence="1" id="KW-0221">Differentiation</keyword>
<dbReference type="InterPro" id="IPR025605">
    <property type="entry name" value="OST-HTH/LOTUS_dom"/>
</dbReference>
<evidence type="ECO:0000313" key="4">
    <source>
        <dbReference type="Ensembl" id="ENSECRP00000033595.1"/>
    </source>
</evidence>
<dbReference type="PANTHER" id="PTHR32387:SF0">
    <property type="entry name" value="PROTEIN NO VEIN"/>
    <property type="match status" value="1"/>
</dbReference>
<dbReference type="InterPro" id="IPR058210">
    <property type="entry name" value="SACS/Nov_dom"/>
</dbReference>
<evidence type="ECO:0000256" key="1">
    <source>
        <dbReference type="ARBA" id="ARBA00022782"/>
    </source>
</evidence>
<dbReference type="Ensembl" id="ENSECRT00000034325.1">
    <property type="protein sequence ID" value="ENSECRP00000033595.1"/>
    <property type="gene ID" value="ENSECRG00000022730.1"/>
</dbReference>
<dbReference type="Proteomes" id="UP000694620">
    <property type="component" value="Chromosome 14"/>
</dbReference>
<reference evidence="4" key="1">
    <citation type="submission" date="2021-06" db="EMBL/GenBank/DDBJ databases">
        <authorList>
            <consortium name="Wellcome Sanger Institute Data Sharing"/>
        </authorList>
    </citation>
    <scope>NUCLEOTIDE SEQUENCE [LARGE SCALE GENOMIC DNA]</scope>
</reference>
<sequence length="1972" mass="221216">MEATGHSPEKLKIQKKQENKAKRLQKQITDLCRQNPDGIPLSCISAIYLQTYHKCLNVKKCGFTSVISFLESVDDVLDIVSDQNGFVVKEKTSSASGQIDGPSASPLHHTGQTTALFPLPKFKGMPQVRLCQEILALLRCFPDGIDLCQLRTSYKEMYRKKLILAKSGIETMQELCVLLGNTVSIERRDQKNIIKIVTKEDFGENQEMCRKPFTASANLPESIFASGKLHSAKCMDRVQQEIRDLFEVYPEGIPLQKIAEFYNKKYKRNLTLAAFGFRSIRSFVQSVEGLQIQGDLALLKMDGEHQENASEPVKQQHLPATSTPEPPRAAPPVESQTVVPNASVRTASELSASKITKEQLFENISKVLKANPTAAFSMLELQASYFLCYKTPLPIQEYISLYDHLACPNGALAAAGSGGTSKPISEQPAGLIPQQKQNVGSNLLTPTKSTPPVTMPKIPISPYIPSFGFSFMATPEEFPALGGNLSKMQQKKLREDATRVDAYHSQIREVHNSTMQAQQVLEQDDLMYGARRKISVQDVNNLAEEFIRAISSEGEHVTVEKVILRLCRHLRVPALQSVKIDAHRDIPAIKELCRTLREINIFIESIEAVRTVCTLYEVGECIAALKAKKHFKELNVGPLCKIPLIHKMFKVPSTLKDEDIVEIETVDIIKNLRAFMRKQKGYKCKVDLPEFMKFISDQYKCDSPYDLGIRIQSIALSISTLRKAVNCEYDSMDKTKKVIQKEIEEEIEAKLRKVKKSLMEPASGAPLYSSSGSSEMRLKYAHMSASDAVMEVFIKAQDIFSKKMAKHVEGFLSYISGDRLAAAMFQMAICSGSLEAPVNLIEKTKPTKPMEENKTVLPPCDAELKQVLHTHISSFNGQLNLAYLSKIEKKMVEHFKFKDFSSMEHGTFLQFLVKHSQILQEAGGGALMISNQDVKNCSLRPSQQDVYELIRQCGVTDQTKIPDIEAAIKSHFKVKDTRELGYGTVAQLFNIVQKQKTYYEDHGNRKNLVHYEPALFVKDSRQSLIGSTDSVGLLGDMSKDAAMACLLNAPLLEDLSEWSQWELVFEPQHGNLKDFIERNFGKKVTSLGDRGDAIIADLVALEVRPGVLLRVCANTSIDLFAEAVMALDPVSAAGHLVSIVITYGIANAPLALLGNHMEASLSAANRGSQREFQIEDQDTLLGSFILDCLIRIPARLCRFLIQQVFLDPFSRVAGQTNSKAVLLQAAKSRFHFQNRLHQMGILMGITDWVKDFNMKLSPPKAPFMNFQMLKPKVNDTASVSSLSYTGDLEEDEDEPDSEEFGEADFESESENVSSDESSDEEIKFTLVDEIDKETSSNEDDGSHLDSSDAKKCLADEKEMACRAVIADIRKNEFGIGVELNDEGKKLMEVSQNRLGRSLERLSKELYSKDTHFVLELIQNADDNMYPEDSSVHPSLLFVVEKGCISVLNNECGFEENNIRAICDVGRSTKGKHKYGYIGQKGIGFKSVFKVTDCPEIHSNGFHICFDKTSGPMGYILPHWLVNDKSLTMEIPELQLNSWTTKIVLPLRLENQNMQNLFHDVHPSLLLFLHRLRSLSIVNQIENRIMSITRKDLDHNVLEIQHSDGYERWLVVKRMLSANKIKSNVDCTEVALAFKMNNTDEAYGLRVQPEKQPVFAFLPLRNFGFRFIIQGDFDIPSSREDVDRDSSWNQWLRSEIPQLFLHAMDVFVNHPAFKDLQGLCEFLKFIPLPDEIFDFFKPVAGQIIQLLKGKPFLPTKEDDDGQIEYKLPSQIAVSSDFLIQEVISSEILHKHLNLSYLNPAVQASLPAALMSVLGVHRLTGSDIAAVTAAVSKELIKDGDKYSEECLVKIAKLMVCNFRTLEHDYSAADGILQELRSIPMIPLVNGCMVALNEQGVFFPLGNSQKEHTGLKGLFKDLNIVNPKLLTCLDSLSNSQVKELLKRLEVHDLEPDKVLLEHIIPNLKTDFGRWVGHFV</sequence>
<dbReference type="NCBIfam" id="NF047352">
    <property type="entry name" value="P_loop_sacsin"/>
    <property type="match status" value="1"/>
</dbReference>
<evidence type="ECO:0000256" key="2">
    <source>
        <dbReference type="SAM" id="MobiDB-lite"/>
    </source>
</evidence>
<proteinExistence type="predicted"/>
<name>A0A8C4TJH5_ERPCA</name>
<evidence type="ECO:0000313" key="5">
    <source>
        <dbReference type="Proteomes" id="UP000694620"/>
    </source>
</evidence>
<organism evidence="4 5">
    <name type="scientific">Erpetoichthys calabaricus</name>
    <name type="common">Rope fish</name>
    <name type="synonym">Calamoichthys calabaricus</name>
    <dbReference type="NCBI Taxonomy" id="27687"/>
    <lineage>
        <taxon>Eukaryota</taxon>
        <taxon>Metazoa</taxon>
        <taxon>Chordata</taxon>
        <taxon>Craniata</taxon>
        <taxon>Vertebrata</taxon>
        <taxon>Euteleostomi</taxon>
        <taxon>Actinopterygii</taxon>
        <taxon>Polypteriformes</taxon>
        <taxon>Polypteridae</taxon>
        <taxon>Erpetoichthys</taxon>
    </lineage>
</organism>
<dbReference type="GeneTree" id="ENSGT00940000169412"/>
<evidence type="ECO:0000259" key="3">
    <source>
        <dbReference type="PROSITE" id="PS51644"/>
    </source>
</evidence>
<dbReference type="PROSITE" id="PS51644">
    <property type="entry name" value="HTH_OST"/>
    <property type="match status" value="2"/>
</dbReference>
<keyword evidence="5" id="KW-1185">Reference proteome</keyword>
<dbReference type="GO" id="GO:0030154">
    <property type="term" value="P:cell differentiation"/>
    <property type="evidence" value="ECO:0007669"/>
    <property type="project" value="UniProtKB-KW"/>
</dbReference>
<protein>
    <submittedName>
        <fullName evidence="4">Wu:fj29h11</fullName>
    </submittedName>
</protein>
<dbReference type="InterPro" id="IPR041966">
    <property type="entry name" value="LOTUS-like"/>
</dbReference>
<dbReference type="Pfam" id="PF25794">
    <property type="entry name" value="SACS"/>
    <property type="match status" value="1"/>
</dbReference>
<feature type="region of interest" description="Disordered" evidence="2">
    <location>
        <begin position="304"/>
        <end position="338"/>
    </location>
</feature>
<accession>A0A8C4TJH5</accession>
<feature type="domain" description="HTH OST-type" evidence="3">
    <location>
        <begin position="20"/>
        <end position="92"/>
    </location>
</feature>
<reference evidence="4" key="3">
    <citation type="submission" date="2025-09" db="UniProtKB">
        <authorList>
            <consortium name="Ensembl"/>
        </authorList>
    </citation>
    <scope>IDENTIFICATION</scope>
</reference>
<reference evidence="4" key="2">
    <citation type="submission" date="2025-08" db="UniProtKB">
        <authorList>
            <consortium name="Ensembl"/>
        </authorList>
    </citation>
    <scope>IDENTIFICATION</scope>
</reference>
<gene>
    <name evidence="4" type="primary">LOC114665152</name>
</gene>
<feature type="compositionally biased region" description="Acidic residues" evidence="2">
    <location>
        <begin position="1287"/>
        <end position="1309"/>
    </location>
</feature>
<dbReference type="InterPro" id="IPR036890">
    <property type="entry name" value="HATPase_C_sf"/>
</dbReference>
<dbReference type="SUPFAM" id="SSF55874">
    <property type="entry name" value="ATPase domain of HSP90 chaperone/DNA topoisomerase II/histidine kinase"/>
    <property type="match status" value="1"/>
</dbReference>
<dbReference type="Pfam" id="PF12872">
    <property type="entry name" value="OST-HTH"/>
    <property type="match status" value="3"/>
</dbReference>
<dbReference type="PANTHER" id="PTHR32387">
    <property type="entry name" value="WU:FJ29H11"/>
    <property type="match status" value="1"/>
</dbReference>
<feature type="compositionally biased region" description="Basic and acidic residues" evidence="2">
    <location>
        <begin position="1332"/>
        <end position="1347"/>
    </location>
</feature>